<keyword evidence="2" id="KW-0378">Hydrolase</keyword>
<dbReference type="Pfam" id="PF22679">
    <property type="entry name" value="T1R_D3-like"/>
    <property type="match status" value="1"/>
</dbReference>
<evidence type="ECO:0000259" key="1">
    <source>
        <dbReference type="PROSITE" id="PS51192"/>
    </source>
</evidence>
<accession>A0A4Q9R289</accession>
<dbReference type="SMART" id="SM00487">
    <property type="entry name" value="DEXDc"/>
    <property type="match status" value="1"/>
</dbReference>
<keyword evidence="2" id="KW-0067">ATP-binding</keyword>
<dbReference type="GO" id="GO:0004386">
    <property type="term" value="F:helicase activity"/>
    <property type="evidence" value="ECO:0007669"/>
    <property type="project" value="UniProtKB-KW"/>
</dbReference>
<dbReference type="GO" id="GO:0009035">
    <property type="term" value="F:type I site-specific deoxyribonuclease activity"/>
    <property type="evidence" value="ECO:0007669"/>
    <property type="project" value="UniProtKB-EC"/>
</dbReference>
<dbReference type="Pfam" id="PF04313">
    <property type="entry name" value="HSDR_N"/>
    <property type="match status" value="1"/>
</dbReference>
<proteinExistence type="predicted"/>
<dbReference type="GO" id="GO:0009307">
    <property type="term" value="P:DNA restriction-modification system"/>
    <property type="evidence" value="ECO:0007669"/>
    <property type="project" value="UniProtKB-KW"/>
</dbReference>
<dbReference type="PANTHER" id="PTHR42927">
    <property type="entry name" value="HELICASE SUPERFAMILY 1 AND 2 DOMAIN-CONTAINING PROTEIN"/>
    <property type="match status" value="1"/>
</dbReference>
<dbReference type="PANTHER" id="PTHR42927:SF1">
    <property type="entry name" value="HELICASE SUPERFAMILY 1 AND 2 DOMAIN-CONTAINING PROTEIN"/>
    <property type="match status" value="1"/>
</dbReference>
<comment type="caution">
    <text evidence="2">The sequence shown here is derived from an EMBL/GenBank/DDBJ whole genome shotgun (WGS) entry which is preliminary data.</text>
</comment>
<keyword evidence="2" id="KW-0547">Nucleotide-binding</keyword>
<dbReference type="PROSITE" id="PS51192">
    <property type="entry name" value="HELICASE_ATP_BIND_1"/>
    <property type="match status" value="1"/>
</dbReference>
<dbReference type="GO" id="GO:0005524">
    <property type="term" value="F:ATP binding"/>
    <property type="evidence" value="ECO:0007669"/>
    <property type="project" value="UniProtKB-KW"/>
</dbReference>
<evidence type="ECO:0000313" key="2">
    <source>
        <dbReference type="EMBL" id="TBU92135.1"/>
    </source>
</evidence>
<sequence length="1149" mass="129061">MKPTDTSEKELERLIVRHLAGISERASVPPNAVQSPGAVYAPGGYVLGRATDFNRDVALDTVQLLAFLHATQPDAVETLELAHEGIKRTQFLHRLQGEITKRGVVDVLRKGVSHGPVRVDLYRLLPTPGNANAAEAFGRNILSITRQVRYSHDSGNELDLVIFVNGLPVLTFELKNSLTKQTVADAIVQYQSTRNPQELLFQPGRCIAHFAVDDAEVHFCTELRGKASWFLPFNQGWNNGAGNPPNPNGLKTDYLWKQVLAKESLANIIESFAQVVEEQETDAATGRKKKKRKPVFPRFHQLRTVRALLRRTRSDGVGKRYLIQHSAGSGKSNTIAWLAHQLVELRSVADPLAPQFDSIIVITDRRALDTQIARTIKGYDHVASIFGHSDNAQELRDYLRRGRKIIVTTVQKFPFILEEIGDLSGRKFALLIDEAHSSQGGKTTARMHEALSGKTDEEAFEEDATQDAVNTEIEKRIQSRRMLSNASYFAFTATPKNKTLELFGEKTVVGDKVEFRSPEELTYTTKQAIQEGFILDVIAHYTTLDSFYQVAKTVENDPDFDKARALKKIRHYVESHDKAIRRKAEIMVDHFVAQVMGAMKIGGKARAMIVCNGIARAIDYWREVSDYLEQIKSPYKAIVAYSGEFEIGGEKKTEADLNDFPSKEIPDKLRQDPYRFLIVANKFVTGFDEPLLHTMYVDKKLAGVQAVQTLSRLNRAHPQKHDTFVLDFADNAEAVKKAFQDYYRATIQTGETDANKLHDLKADLDDKQVYSWPQVEDLVALYLSGADRDKLDPILDHCVEQYQANLDEDNQVEFKGKAKTFVRSYGFLAAILSYGHPAWEKLSIFLNFLIPKLPAPKEEDLSKGVLESIDIDSYRVEARAALKMAMDDTDATVEVAPVGGGGGKGEPDIDKLSNILKTFNDLFGNIDWKDADKIGKVIAEEIPVRVAQDKAYQNAQANSDRQNAKLEHDKALNRVVLELLSDHTELFKQFSDNPNFKRWLTDMVFDVTYQQNPVNGTRDLEDVRMRALGVVRDRFGVAVVWSQAVDMLLDRLAAGGRNSLGIADLAFFEETSGLSVSHVLFPVLNLLSANDVGILSREFVRVESTNTQQTMSFDEVRLLAQEDREGDDWAERLSIRWTLQDAQRSAHGR</sequence>
<dbReference type="InterPro" id="IPR055180">
    <property type="entry name" value="HsdR_RecA-like_helicase_dom_2"/>
</dbReference>
<dbReference type="GO" id="GO:0003677">
    <property type="term" value="F:DNA binding"/>
    <property type="evidence" value="ECO:0007669"/>
    <property type="project" value="UniProtKB-KW"/>
</dbReference>
<name>A0A4Q9R289_9GAMM</name>
<dbReference type="EMBL" id="QJUL01000016">
    <property type="protein sequence ID" value="TBU92135.1"/>
    <property type="molecule type" value="Genomic_DNA"/>
</dbReference>
<dbReference type="InterPro" id="IPR027417">
    <property type="entry name" value="P-loop_NTPase"/>
</dbReference>
<keyword evidence="2" id="KW-0347">Helicase</keyword>
<reference evidence="2 3" key="1">
    <citation type="submission" date="2018-06" db="EMBL/GenBank/DDBJ databases">
        <title>Three novel Pseudomonas species isolated from symptomatic oak.</title>
        <authorList>
            <person name="Bueno-Gonzalez V."/>
            <person name="Brady C."/>
        </authorList>
    </citation>
    <scope>NUCLEOTIDE SEQUENCE [LARGE SCALE GENOMIC DNA]</scope>
    <source>
        <strain evidence="2 3">P6B</strain>
    </source>
</reference>
<dbReference type="InterPro" id="IPR014001">
    <property type="entry name" value="Helicase_ATP-bd"/>
</dbReference>
<dbReference type="Proteomes" id="UP000293172">
    <property type="component" value="Unassembled WGS sequence"/>
</dbReference>
<protein>
    <submittedName>
        <fullName evidence="2">DEAD/DEAH box helicase</fullName>
    </submittedName>
</protein>
<dbReference type="InterPro" id="IPR040980">
    <property type="entry name" value="SWI2_SNF2"/>
</dbReference>
<dbReference type="SUPFAM" id="SSF52540">
    <property type="entry name" value="P-loop containing nucleoside triphosphate hydrolases"/>
    <property type="match status" value="2"/>
</dbReference>
<dbReference type="Pfam" id="PF18766">
    <property type="entry name" value="SWI2_SNF2"/>
    <property type="match status" value="1"/>
</dbReference>
<gene>
    <name evidence="2" type="ORF">DNK44_13215</name>
</gene>
<dbReference type="InterPro" id="IPR007409">
    <property type="entry name" value="Restrct_endonuc_type1_HsdR_N"/>
</dbReference>
<dbReference type="Gene3D" id="3.40.50.300">
    <property type="entry name" value="P-loop containing nucleotide triphosphate hydrolases"/>
    <property type="match status" value="2"/>
</dbReference>
<dbReference type="AlphaFoldDB" id="A0A4Q9R289"/>
<dbReference type="Gene3D" id="3.90.1570.50">
    <property type="match status" value="1"/>
</dbReference>
<feature type="domain" description="Helicase ATP-binding" evidence="1">
    <location>
        <begin position="312"/>
        <end position="513"/>
    </location>
</feature>
<organism evidence="2 3">
    <name type="scientific">Phytopseudomonas dryadis</name>
    <dbReference type="NCBI Taxonomy" id="2487520"/>
    <lineage>
        <taxon>Bacteria</taxon>
        <taxon>Pseudomonadati</taxon>
        <taxon>Pseudomonadota</taxon>
        <taxon>Gammaproteobacteria</taxon>
        <taxon>Pseudomonadales</taxon>
        <taxon>Pseudomonadaceae</taxon>
        <taxon>Phytopseudomonas</taxon>
    </lineage>
</organism>
<dbReference type="OrthoDB" id="9758243at2"/>
<dbReference type="RefSeq" id="WP_131198189.1">
    <property type="nucleotide sequence ID" value="NZ_QJUL01000016.1"/>
</dbReference>
<evidence type="ECO:0000313" key="3">
    <source>
        <dbReference type="Proteomes" id="UP000293172"/>
    </source>
</evidence>